<organism evidence="1 2">
    <name type="scientific">Calderihabitans maritimus</name>
    <dbReference type="NCBI Taxonomy" id="1246530"/>
    <lineage>
        <taxon>Bacteria</taxon>
        <taxon>Bacillati</taxon>
        <taxon>Bacillota</taxon>
        <taxon>Clostridia</taxon>
        <taxon>Neomoorellales</taxon>
        <taxon>Calderihabitantaceae</taxon>
        <taxon>Calderihabitans</taxon>
    </lineage>
</organism>
<keyword evidence="1" id="KW-0132">Cell division</keyword>
<name>A0A1Z5HV09_9FIRM</name>
<dbReference type="EMBL" id="BDGJ01000117">
    <property type="protein sequence ID" value="GAW93171.1"/>
    <property type="molecule type" value="Genomic_DNA"/>
</dbReference>
<comment type="caution">
    <text evidence="1">The sequence shown here is derived from an EMBL/GenBank/DDBJ whole genome shotgun (WGS) entry which is preliminary data.</text>
</comment>
<dbReference type="AlphaFoldDB" id="A0A1Z5HV09"/>
<gene>
    <name evidence="1" type="ORF">KKC1_23120</name>
</gene>
<evidence type="ECO:0000313" key="1">
    <source>
        <dbReference type="EMBL" id="GAW93171.1"/>
    </source>
</evidence>
<reference evidence="2" key="1">
    <citation type="journal article" date="2017" name="Appl. Environ. Microbiol.">
        <title>Genomic Analysis of Calderihabitans maritimus KKC1, a Thermophilic, Hydrogenogenic, Carboxydotrophic Bacterium Isolated from Marine Sediment.</title>
        <authorList>
            <person name="Omae K."/>
            <person name="Yoneda Y."/>
            <person name="Fukuyama Y."/>
            <person name="Yoshida T."/>
            <person name="Sako Y."/>
        </authorList>
    </citation>
    <scope>NUCLEOTIDE SEQUENCE [LARGE SCALE GENOMIC DNA]</scope>
    <source>
        <strain evidence="2">KKC1</strain>
    </source>
</reference>
<evidence type="ECO:0000313" key="2">
    <source>
        <dbReference type="Proteomes" id="UP000197032"/>
    </source>
</evidence>
<feature type="non-terminal residue" evidence="1">
    <location>
        <position position="24"/>
    </location>
</feature>
<keyword evidence="1" id="KW-0131">Cell cycle</keyword>
<dbReference type="GO" id="GO:0051301">
    <property type="term" value="P:cell division"/>
    <property type="evidence" value="ECO:0007669"/>
    <property type="project" value="UniProtKB-KW"/>
</dbReference>
<accession>A0A1Z5HV09</accession>
<sequence length="24" mass="2905">MKLRTLGFFLRQVAVSLRRNGWVR</sequence>
<keyword evidence="2" id="KW-1185">Reference proteome</keyword>
<proteinExistence type="predicted"/>
<dbReference type="Proteomes" id="UP000197032">
    <property type="component" value="Unassembled WGS sequence"/>
</dbReference>
<protein>
    <submittedName>
        <fullName evidence="1">Cell division protein FtsX</fullName>
    </submittedName>
</protein>